<accession>A0AAF0EDP9</accession>
<feature type="compositionally biased region" description="Low complexity" evidence="1">
    <location>
        <begin position="37"/>
        <end position="64"/>
    </location>
</feature>
<evidence type="ECO:0000313" key="3">
    <source>
        <dbReference type="Proteomes" id="UP001214415"/>
    </source>
</evidence>
<dbReference type="PANTHER" id="PTHR12360">
    <property type="entry name" value="NUCLEAR TRANSCRIPTION FACTOR, X-BOX BINDING 1 NFX1"/>
    <property type="match status" value="1"/>
</dbReference>
<proteinExistence type="predicted"/>
<dbReference type="GO" id="GO:0000122">
    <property type="term" value="P:negative regulation of transcription by RNA polymerase II"/>
    <property type="evidence" value="ECO:0007669"/>
    <property type="project" value="TreeGrafter"/>
</dbReference>
<dbReference type="GO" id="GO:0000977">
    <property type="term" value="F:RNA polymerase II transcription regulatory region sequence-specific DNA binding"/>
    <property type="evidence" value="ECO:0007669"/>
    <property type="project" value="TreeGrafter"/>
</dbReference>
<dbReference type="Proteomes" id="UP001214415">
    <property type="component" value="Chromosome 4"/>
</dbReference>
<sequence length="523" mass="56541">MVDAVPAPTPPAPPAEQAGRRRFPGKSKRGRNGRGGRASSSPSTPQAPSEVRASSAPQPSSAGADVAPPTSPTPNLNKHQSTPKKVQEASASAPQDTPPHAGPPRHRGRRRTRAPPKAAPPQAAPAHDATSHTHARPPRRTSKVSTSRSFGAKLTSTTDSAPPTPAAPPALMPKYADLRTRLMAELSTDEYDCAICYHPVLRKQPIWSCSRCYAVLHLPCVRTWAERSVEQMQEQYRMHEDPVVQKQRGHWRCPACQAVEEAIPRLRASSASVEYDASLRQYVALDARGAQAVQDILNEFVQSPRASAQVRALLVAYSLRRGLNAIRLREPLCTFVEQLAAVYHVATERVTLDGVEDVRVRRTRDSKIPSVLLTEATAAQPARAALEARRARQEAWATVSATARLQGNALVLRSVPASLQAPDALSAALHDVQRGPPPCSWSLAMFDDTAVLHSVQLAPLNLAAVAQASARPGTEALRPMERRLLSLSEAVQAALPSDVSVELGVFDKSRATHVLRQGEWHAL</sequence>
<dbReference type="GO" id="GO:0005634">
    <property type="term" value="C:nucleus"/>
    <property type="evidence" value="ECO:0007669"/>
    <property type="project" value="TreeGrafter"/>
</dbReference>
<protein>
    <submittedName>
        <fullName evidence="2">FKBP12-associated protein</fullName>
    </submittedName>
</protein>
<gene>
    <name evidence="2" type="primary">FAP1</name>
    <name evidence="2" type="ORF">MEQU1_002409</name>
</gene>
<dbReference type="CDD" id="cd16492">
    <property type="entry name" value="RING-CH-C4HC3_NFX1-like"/>
    <property type="match status" value="1"/>
</dbReference>
<dbReference type="InterPro" id="IPR013083">
    <property type="entry name" value="Znf_RING/FYVE/PHD"/>
</dbReference>
<dbReference type="AlphaFoldDB" id="A0AAF0EDP9"/>
<keyword evidence="3" id="KW-1185">Reference proteome</keyword>
<feature type="compositionally biased region" description="Polar residues" evidence="1">
    <location>
        <begin position="73"/>
        <end position="95"/>
    </location>
</feature>
<name>A0AAF0EDP9_9BASI</name>
<dbReference type="PANTHER" id="PTHR12360:SF12">
    <property type="entry name" value="TRANSCRIPTIONAL REPRESSOR NF-X1"/>
    <property type="match status" value="1"/>
</dbReference>
<feature type="compositionally biased region" description="Basic residues" evidence="1">
    <location>
        <begin position="103"/>
        <end position="114"/>
    </location>
</feature>
<reference evidence="2" key="1">
    <citation type="submission" date="2023-03" db="EMBL/GenBank/DDBJ databases">
        <title>Mating type loci evolution in Malassezia.</title>
        <authorList>
            <person name="Coelho M.A."/>
        </authorList>
    </citation>
    <scope>NUCLEOTIDE SEQUENCE</scope>
    <source>
        <strain evidence="2">CBS 12830</strain>
    </source>
</reference>
<dbReference type="Gene3D" id="3.30.40.10">
    <property type="entry name" value="Zinc/RING finger domain, C3HC4 (zinc finger)"/>
    <property type="match status" value="1"/>
</dbReference>
<evidence type="ECO:0000313" key="2">
    <source>
        <dbReference type="EMBL" id="WFD23715.1"/>
    </source>
</evidence>
<evidence type="ECO:0000256" key="1">
    <source>
        <dbReference type="SAM" id="MobiDB-lite"/>
    </source>
</evidence>
<dbReference type="GO" id="GO:0000981">
    <property type="term" value="F:DNA-binding transcription factor activity, RNA polymerase II-specific"/>
    <property type="evidence" value="ECO:0007669"/>
    <property type="project" value="TreeGrafter"/>
</dbReference>
<dbReference type="InterPro" id="IPR034078">
    <property type="entry name" value="NFX1_fam"/>
</dbReference>
<dbReference type="EMBL" id="CP119903">
    <property type="protein sequence ID" value="WFD23715.1"/>
    <property type="molecule type" value="Genomic_DNA"/>
</dbReference>
<feature type="region of interest" description="Disordered" evidence="1">
    <location>
        <begin position="1"/>
        <end position="170"/>
    </location>
</feature>
<feature type="compositionally biased region" description="Basic residues" evidence="1">
    <location>
        <begin position="133"/>
        <end position="142"/>
    </location>
</feature>
<organism evidence="2 3">
    <name type="scientific">Malassezia equina</name>
    <dbReference type="NCBI Taxonomy" id="1381935"/>
    <lineage>
        <taxon>Eukaryota</taxon>
        <taxon>Fungi</taxon>
        <taxon>Dikarya</taxon>
        <taxon>Basidiomycota</taxon>
        <taxon>Ustilaginomycotina</taxon>
        <taxon>Malasseziomycetes</taxon>
        <taxon>Malasseziales</taxon>
        <taxon>Malasseziaceae</taxon>
        <taxon>Malassezia</taxon>
    </lineage>
</organism>
<feature type="compositionally biased region" description="Basic residues" evidence="1">
    <location>
        <begin position="20"/>
        <end position="34"/>
    </location>
</feature>